<feature type="transmembrane region" description="Helical" evidence="7">
    <location>
        <begin position="152"/>
        <end position="171"/>
    </location>
</feature>
<dbReference type="Pfam" id="PF01566">
    <property type="entry name" value="Nramp"/>
    <property type="match status" value="1"/>
</dbReference>
<evidence type="ECO:0000256" key="3">
    <source>
        <dbReference type="ARBA" id="ARBA00022692"/>
    </source>
</evidence>
<keyword evidence="3 7" id="KW-0812">Transmembrane</keyword>
<keyword evidence="5 7" id="KW-0472">Membrane</keyword>
<feature type="coiled-coil region" evidence="6">
    <location>
        <begin position="589"/>
        <end position="623"/>
    </location>
</feature>
<dbReference type="Proteomes" id="UP000237271">
    <property type="component" value="Unassembled WGS sequence"/>
</dbReference>
<comment type="subcellular location">
    <subcellularLocation>
        <location evidence="1">Membrane</location>
        <topology evidence="1">Multi-pass membrane protein</topology>
    </subcellularLocation>
</comment>
<feature type="transmembrane region" description="Helical" evidence="7">
    <location>
        <begin position="79"/>
        <end position="97"/>
    </location>
</feature>
<feature type="transmembrane region" description="Helical" evidence="7">
    <location>
        <begin position="428"/>
        <end position="447"/>
    </location>
</feature>
<gene>
    <name evidence="8" type="ORF">PHPALM_516</name>
</gene>
<protein>
    <submittedName>
        <fullName evidence="8">Metal Ion (Mn2-iron) transporter (Nramp) Family</fullName>
    </submittedName>
</protein>
<reference evidence="8 9" key="1">
    <citation type="journal article" date="2017" name="Genome Biol. Evol.">
        <title>Phytophthora megakarya and P. palmivora, closely related causal agents of cacao black pod rot, underwent increases in genome sizes and gene numbers by different mechanisms.</title>
        <authorList>
            <person name="Ali S.S."/>
            <person name="Shao J."/>
            <person name="Lary D.J."/>
            <person name="Kronmiller B."/>
            <person name="Shen D."/>
            <person name="Strem M.D."/>
            <person name="Amoako-Attah I."/>
            <person name="Akrofi A.Y."/>
            <person name="Begoude B.A."/>
            <person name="Ten Hoopen G.M."/>
            <person name="Coulibaly K."/>
            <person name="Kebe B.I."/>
            <person name="Melnick R.L."/>
            <person name="Guiltinan M.J."/>
            <person name="Tyler B.M."/>
            <person name="Meinhardt L.W."/>
            <person name="Bailey B.A."/>
        </authorList>
    </citation>
    <scope>NUCLEOTIDE SEQUENCE [LARGE SCALE GENOMIC DNA]</scope>
    <source>
        <strain evidence="9">sbr112.9</strain>
    </source>
</reference>
<dbReference type="OrthoDB" id="409173at2759"/>
<keyword evidence="4 7" id="KW-1133">Transmembrane helix</keyword>
<dbReference type="GO" id="GO:0015086">
    <property type="term" value="F:cadmium ion transmembrane transporter activity"/>
    <property type="evidence" value="ECO:0007669"/>
    <property type="project" value="TreeGrafter"/>
</dbReference>
<keyword evidence="9" id="KW-1185">Reference proteome</keyword>
<dbReference type="PANTHER" id="PTHR11706:SF33">
    <property type="entry name" value="NATURAL RESISTANCE-ASSOCIATED MACROPHAGE PROTEIN 2"/>
    <property type="match status" value="1"/>
</dbReference>
<dbReference type="InterPro" id="IPR001046">
    <property type="entry name" value="NRAMP_fam"/>
</dbReference>
<dbReference type="PANTHER" id="PTHR11706">
    <property type="entry name" value="SOLUTE CARRIER PROTEIN FAMILY 11 MEMBER"/>
    <property type="match status" value="1"/>
</dbReference>
<evidence type="ECO:0000313" key="8">
    <source>
        <dbReference type="EMBL" id="POM81497.1"/>
    </source>
</evidence>
<keyword evidence="2" id="KW-0813">Transport</keyword>
<dbReference type="EMBL" id="NCKW01000068">
    <property type="protein sequence ID" value="POM81497.1"/>
    <property type="molecule type" value="Genomic_DNA"/>
</dbReference>
<accession>A0A2P4YUL0</accession>
<dbReference type="PRINTS" id="PR00447">
    <property type="entry name" value="NATRESASSCMP"/>
</dbReference>
<dbReference type="GO" id="GO:0005384">
    <property type="term" value="F:manganese ion transmembrane transporter activity"/>
    <property type="evidence" value="ECO:0007669"/>
    <property type="project" value="TreeGrafter"/>
</dbReference>
<feature type="transmembrane region" description="Helical" evidence="7">
    <location>
        <begin position="183"/>
        <end position="205"/>
    </location>
</feature>
<evidence type="ECO:0000256" key="7">
    <source>
        <dbReference type="SAM" id="Phobius"/>
    </source>
</evidence>
<dbReference type="GO" id="GO:0034755">
    <property type="term" value="P:iron ion transmembrane transport"/>
    <property type="evidence" value="ECO:0007669"/>
    <property type="project" value="TreeGrafter"/>
</dbReference>
<keyword evidence="6" id="KW-0175">Coiled coil</keyword>
<feature type="transmembrane region" description="Helical" evidence="7">
    <location>
        <begin position="459"/>
        <end position="478"/>
    </location>
</feature>
<sequence length="808" mass="88981">MTAAGEETLRPSSATLDASYSRLSELHGDTALIPERPPFSWGKFWSFVGPGWLMSMAYLDPGNLEADLQSGAYSRYELLYVTFWSTALGGLYQVLAARLGSCTGRHLAELCRAEYPRLVTYAVWIMMELVIIGCDIQEVLGTAIALQILFGLPLWIGCLITALDTFTFLAIDRRGDNKSNRLLETFFMGLIGIMCACFFVDFTVSKPSGIEITKGIAIPRIDNQNVMQAVGMLGSIIMPHNVYLHSALVQSRSRRGAGDGLVKEANFYFGLEAILALFVSFLINMFVISSFASTFYSEQCDLLSADSSTDVYSAGIQTACIPAAAALVSGNDIYSASTGFTCVIENGAIAASCMQCYTTKHVAGYCQQVGLKEAGEAVSSSLGQYAKIIWAVGLVASGQASTMTGTYAGQFVMEGFLDLRIAAWKRVAITRTMALGPALVVALLTEYDGFHSDIVSEMINVMQSVQLPFALIPLLTFVTNKRLMGQQFVFNLWIIIALIVGTLALFGVNYALVVRTLQQTFDLSSTGWTIMAVGTTFYGRLVITTRVGVLEAERERRDVAAAPASGVLSPRNEFFVSQRAATDFELSRLDTLSLEEQEILANIQELQLQLMQLRAEEEEDSDEDAEKPLGTAGNQLIVVSNNLPVLLERQPQTGRWKATKTTGGLDKLMCLTGVRAEMNFLWVGWVGQHIPKTEHEAVRRLLLQHNCLPVFLSSDVASRHTGFSSEVLWSLFHYVSEPVPLTLNAGSNSSFHSTKRFNKQDWRAYESANESFADAIAEIYNEGDSVWVHDYHLMVLPSLWRQRIPLFL</sequence>
<dbReference type="GO" id="GO:0005886">
    <property type="term" value="C:plasma membrane"/>
    <property type="evidence" value="ECO:0007669"/>
    <property type="project" value="TreeGrafter"/>
</dbReference>
<organism evidence="8 9">
    <name type="scientific">Phytophthora palmivora</name>
    <dbReference type="NCBI Taxonomy" id="4796"/>
    <lineage>
        <taxon>Eukaryota</taxon>
        <taxon>Sar</taxon>
        <taxon>Stramenopiles</taxon>
        <taxon>Oomycota</taxon>
        <taxon>Peronosporomycetes</taxon>
        <taxon>Peronosporales</taxon>
        <taxon>Peronosporaceae</taxon>
        <taxon>Phytophthora</taxon>
    </lineage>
</organism>
<dbReference type="AlphaFoldDB" id="A0A2P4YUL0"/>
<dbReference type="GO" id="GO:0003824">
    <property type="term" value="F:catalytic activity"/>
    <property type="evidence" value="ECO:0007669"/>
    <property type="project" value="InterPro"/>
</dbReference>
<feature type="transmembrane region" description="Helical" evidence="7">
    <location>
        <begin position="265"/>
        <end position="288"/>
    </location>
</feature>
<dbReference type="NCBIfam" id="NF037982">
    <property type="entry name" value="Nramp_1"/>
    <property type="match status" value="1"/>
</dbReference>
<dbReference type="InterPro" id="IPR001830">
    <property type="entry name" value="Glyco_trans_20"/>
</dbReference>
<evidence type="ECO:0000313" key="9">
    <source>
        <dbReference type="Proteomes" id="UP000237271"/>
    </source>
</evidence>
<evidence type="ECO:0000256" key="5">
    <source>
        <dbReference type="ARBA" id="ARBA00023136"/>
    </source>
</evidence>
<dbReference type="NCBIfam" id="TIGR01197">
    <property type="entry name" value="nramp"/>
    <property type="match status" value="1"/>
</dbReference>
<evidence type="ECO:0000256" key="2">
    <source>
        <dbReference type="ARBA" id="ARBA00022448"/>
    </source>
</evidence>
<feature type="transmembrane region" description="Helical" evidence="7">
    <location>
        <begin position="490"/>
        <end position="512"/>
    </location>
</feature>
<dbReference type="Pfam" id="PF00982">
    <property type="entry name" value="Glyco_transf_20"/>
    <property type="match status" value="1"/>
</dbReference>
<evidence type="ECO:0000256" key="1">
    <source>
        <dbReference type="ARBA" id="ARBA00004141"/>
    </source>
</evidence>
<dbReference type="SUPFAM" id="SSF53756">
    <property type="entry name" value="UDP-Glycosyltransferase/glycogen phosphorylase"/>
    <property type="match status" value="1"/>
</dbReference>
<evidence type="ECO:0000256" key="4">
    <source>
        <dbReference type="ARBA" id="ARBA00022989"/>
    </source>
</evidence>
<name>A0A2P4YUL0_9STRA</name>
<comment type="caution">
    <text evidence="8">The sequence shown here is derived from an EMBL/GenBank/DDBJ whole genome shotgun (WGS) entry which is preliminary data.</text>
</comment>
<dbReference type="GO" id="GO:0005992">
    <property type="term" value="P:trehalose biosynthetic process"/>
    <property type="evidence" value="ECO:0007669"/>
    <property type="project" value="InterPro"/>
</dbReference>
<evidence type="ECO:0000256" key="6">
    <source>
        <dbReference type="SAM" id="Coils"/>
    </source>
</evidence>
<dbReference type="Gene3D" id="3.40.50.2000">
    <property type="entry name" value="Glycogen Phosphorylase B"/>
    <property type="match status" value="1"/>
</dbReference>
<proteinExistence type="predicted"/>